<evidence type="ECO:0000313" key="19">
    <source>
        <dbReference type="EMBL" id="QKF06804.1"/>
    </source>
</evidence>
<protein>
    <recommendedName>
        <fullName evidence="6 15">tRNA (guanine-N(1)-)-methyltransferase</fullName>
        <ecNumber evidence="5 15">2.1.1.228</ecNumber>
    </recommendedName>
    <alternativeName>
        <fullName evidence="12 15">M1G-methyltransferase</fullName>
    </alternativeName>
    <alternativeName>
        <fullName evidence="13 15">tRNA [GM37] methyltransferase</fullName>
    </alternativeName>
</protein>
<evidence type="ECO:0000256" key="8">
    <source>
        <dbReference type="ARBA" id="ARBA00022603"/>
    </source>
</evidence>
<dbReference type="InterPro" id="IPR023148">
    <property type="entry name" value="tRNA_m1G_MeTrfase_C_sf"/>
</dbReference>
<comment type="function">
    <text evidence="1 15 17">Specifically methylates guanosine-37 in various tRNAs.</text>
</comment>
<gene>
    <name evidence="15 19" type="primary">trmD</name>
    <name evidence="19" type="ORF">HLV38_00695</name>
</gene>
<comment type="subcellular location">
    <subcellularLocation>
        <location evidence="2 15 17">Cytoplasm</location>
    </subcellularLocation>
</comment>
<keyword evidence="20" id="KW-1185">Reference proteome</keyword>
<proteinExistence type="inferred from homology"/>
<feature type="binding site" evidence="15 16">
    <location>
        <begin position="154"/>
        <end position="159"/>
    </location>
    <ligand>
        <name>S-adenosyl-L-methionine</name>
        <dbReference type="ChEBI" id="CHEBI:59789"/>
    </ligand>
</feature>
<keyword evidence="8 15" id="KW-0489">Methyltransferase</keyword>
<evidence type="ECO:0000256" key="13">
    <source>
        <dbReference type="ARBA" id="ARBA00033392"/>
    </source>
</evidence>
<name>A0A6M8IZP4_9ACTN</name>
<accession>A0A6M8IZP4</accession>
<dbReference type="Gene3D" id="3.40.1280.10">
    <property type="match status" value="1"/>
</dbReference>
<evidence type="ECO:0000313" key="20">
    <source>
        <dbReference type="Proteomes" id="UP000503297"/>
    </source>
</evidence>
<evidence type="ECO:0000256" key="7">
    <source>
        <dbReference type="ARBA" id="ARBA00022490"/>
    </source>
</evidence>
<evidence type="ECO:0000256" key="14">
    <source>
        <dbReference type="ARBA" id="ARBA00047783"/>
    </source>
</evidence>
<evidence type="ECO:0000256" key="2">
    <source>
        <dbReference type="ARBA" id="ARBA00004496"/>
    </source>
</evidence>
<keyword evidence="11 15" id="KW-0819">tRNA processing</keyword>
<evidence type="ECO:0000256" key="6">
    <source>
        <dbReference type="ARBA" id="ARBA00014679"/>
    </source>
</evidence>
<keyword evidence="7 15" id="KW-0963">Cytoplasm</keyword>
<reference evidence="20" key="1">
    <citation type="submission" date="2020-05" db="EMBL/GenBank/DDBJ databases">
        <title>Novel species in genus Nocardioides.</title>
        <authorList>
            <person name="Zhang G."/>
        </authorList>
    </citation>
    <scope>NUCLEOTIDE SEQUENCE [LARGE SCALE GENOMIC DNA]</scope>
    <source>
        <strain evidence="20">zg-1050</strain>
    </source>
</reference>
<keyword evidence="9 15" id="KW-0808">Transferase</keyword>
<evidence type="ECO:0000256" key="12">
    <source>
        <dbReference type="ARBA" id="ARBA00029736"/>
    </source>
</evidence>
<dbReference type="AlphaFoldDB" id="A0A6M8IZP4"/>
<dbReference type="Pfam" id="PF01746">
    <property type="entry name" value="tRNA_m1G_MT"/>
    <property type="match status" value="1"/>
</dbReference>
<dbReference type="KEGG" id="bwa:HLV38_00695"/>
<comment type="subunit">
    <text evidence="4 15 17">Homodimer.</text>
</comment>
<dbReference type="FunFam" id="1.10.1270.20:FF:000001">
    <property type="entry name" value="tRNA (guanine-N(1)-)-methyltransferase"/>
    <property type="match status" value="1"/>
</dbReference>
<evidence type="ECO:0000256" key="15">
    <source>
        <dbReference type="HAMAP-Rule" id="MF_00605"/>
    </source>
</evidence>
<dbReference type="HAMAP" id="MF_00605">
    <property type="entry name" value="TrmD"/>
    <property type="match status" value="1"/>
</dbReference>
<evidence type="ECO:0000256" key="5">
    <source>
        <dbReference type="ARBA" id="ARBA00012807"/>
    </source>
</evidence>
<dbReference type="InterPro" id="IPR029028">
    <property type="entry name" value="Alpha/beta_knot_MTases"/>
</dbReference>
<dbReference type="GO" id="GO:0005829">
    <property type="term" value="C:cytosol"/>
    <property type="evidence" value="ECO:0007669"/>
    <property type="project" value="TreeGrafter"/>
</dbReference>
<dbReference type="RefSeq" id="WP_173163451.1">
    <property type="nucleotide sequence ID" value="NZ_CP053716.1"/>
</dbReference>
<evidence type="ECO:0000256" key="4">
    <source>
        <dbReference type="ARBA" id="ARBA00011738"/>
    </source>
</evidence>
<sequence length="276" mass="29915">MIIETLSTFPLMYESVMGSSMMKRARERGIIDFTAYDLRDWTHDRHRTTDDDPYGGGAGLVMRCEPIYEAVDALCGRPAPEGVVTGREQPLTGPAPQHPQGPAPTTVFLTPCGRRFDDALATELAGCERLLFVCGHYEGIDERAYDLADYQVSLGDYVLTSGELASMVVIDAVVRKLDGVLGAPDGATDESFVEGLLEAPQYTRPAVFRGREVPAVLLSGDHGAVARWRREQSLARTAALRPDLLCQAPLTPADRSFLDSCASSGADPAAHGIIFR</sequence>
<dbReference type="SUPFAM" id="SSF75217">
    <property type="entry name" value="alpha/beta knot"/>
    <property type="match status" value="1"/>
</dbReference>
<dbReference type="GO" id="GO:0002939">
    <property type="term" value="P:tRNA N1-guanine methylation"/>
    <property type="evidence" value="ECO:0007669"/>
    <property type="project" value="TreeGrafter"/>
</dbReference>
<comment type="catalytic activity">
    <reaction evidence="14 15 17">
        <text>guanosine(37) in tRNA + S-adenosyl-L-methionine = N(1)-methylguanosine(37) in tRNA + S-adenosyl-L-homocysteine + H(+)</text>
        <dbReference type="Rhea" id="RHEA:36899"/>
        <dbReference type="Rhea" id="RHEA-COMP:10145"/>
        <dbReference type="Rhea" id="RHEA-COMP:10147"/>
        <dbReference type="ChEBI" id="CHEBI:15378"/>
        <dbReference type="ChEBI" id="CHEBI:57856"/>
        <dbReference type="ChEBI" id="CHEBI:59789"/>
        <dbReference type="ChEBI" id="CHEBI:73542"/>
        <dbReference type="ChEBI" id="CHEBI:74269"/>
        <dbReference type="EC" id="2.1.1.228"/>
    </reaction>
</comment>
<dbReference type="NCBIfam" id="NF000648">
    <property type="entry name" value="PRK00026.1"/>
    <property type="match status" value="1"/>
</dbReference>
<dbReference type="EMBL" id="CP053716">
    <property type="protein sequence ID" value="QKF06804.1"/>
    <property type="molecule type" value="Genomic_DNA"/>
</dbReference>
<dbReference type="EC" id="2.1.1.228" evidence="5 15"/>
<dbReference type="Gene3D" id="1.10.1270.20">
    <property type="entry name" value="tRNA(m1g37)methyltransferase, domain 2"/>
    <property type="match status" value="1"/>
</dbReference>
<dbReference type="InterPro" id="IPR029026">
    <property type="entry name" value="tRNA_m1G_MTases_N"/>
</dbReference>
<evidence type="ECO:0000256" key="16">
    <source>
        <dbReference type="PIRSR" id="PIRSR000386-1"/>
    </source>
</evidence>
<dbReference type="NCBIfam" id="TIGR00088">
    <property type="entry name" value="trmD"/>
    <property type="match status" value="1"/>
</dbReference>
<dbReference type="InterPro" id="IPR016009">
    <property type="entry name" value="tRNA_MeTrfase_TRMD/TRM10"/>
</dbReference>
<dbReference type="CDD" id="cd18080">
    <property type="entry name" value="TrmD-like"/>
    <property type="match status" value="1"/>
</dbReference>
<dbReference type="PANTHER" id="PTHR46417:SF1">
    <property type="entry name" value="TRNA (GUANINE-N(1)-)-METHYLTRANSFERASE"/>
    <property type="match status" value="1"/>
</dbReference>
<comment type="similarity">
    <text evidence="3 15 17">Belongs to the RNA methyltransferase TrmD family.</text>
</comment>
<evidence type="ECO:0000256" key="9">
    <source>
        <dbReference type="ARBA" id="ARBA00022679"/>
    </source>
</evidence>
<evidence type="ECO:0000256" key="10">
    <source>
        <dbReference type="ARBA" id="ARBA00022691"/>
    </source>
</evidence>
<feature type="binding site" evidence="15 16">
    <location>
        <position position="135"/>
    </location>
    <ligand>
        <name>S-adenosyl-L-methionine</name>
        <dbReference type="ChEBI" id="CHEBI:59789"/>
    </ligand>
</feature>
<evidence type="ECO:0000259" key="18">
    <source>
        <dbReference type="Pfam" id="PF01746"/>
    </source>
</evidence>
<evidence type="ECO:0000256" key="11">
    <source>
        <dbReference type="ARBA" id="ARBA00022694"/>
    </source>
</evidence>
<evidence type="ECO:0000256" key="17">
    <source>
        <dbReference type="RuleBase" id="RU003464"/>
    </source>
</evidence>
<evidence type="ECO:0000256" key="3">
    <source>
        <dbReference type="ARBA" id="ARBA00007630"/>
    </source>
</evidence>
<evidence type="ECO:0000256" key="1">
    <source>
        <dbReference type="ARBA" id="ARBA00002634"/>
    </source>
</evidence>
<keyword evidence="10 15" id="KW-0949">S-adenosyl-L-methionine</keyword>
<dbReference type="PIRSF" id="PIRSF000386">
    <property type="entry name" value="tRNA_mtase"/>
    <property type="match status" value="1"/>
</dbReference>
<organism evidence="19 20">
    <name type="scientific">Berryella wangjianweii</name>
    <dbReference type="NCBI Taxonomy" id="2734634"/>
    <lineage>
        <taxon>Bacteria</taxon>
        <taxon>Bacillati</taxon>
        <taxon>Actinomycetota</taxon>
        <taxon>Coriobacteriia</taxon>
        <taxon>Eggerthellales</taxon>
        <taxon>Eggerthellaceae</taxon>
        <taxon>Berryella</taxon>
    </lineage>
</organism>
<dbReference type="PANTHER" id="PTHR46417">
    <property type="entry name" value="TRNA (GUANINE-N(1)-)-METHYLTRANSFERASE"/>
    <property type="match status" value="1"/>
</dbReference>
<dbReference type="Proteomes" id="UP000503297">
    <property type="component" value="Chromosome"/>
</dbReference>
<feature type="domain" description="tRNA methyltransferase TRMD/TRM10-type" evidence="18">
    <location>
        <begin position="1"/>
        <end position="245"/>
    </location>
</feature>
<dbReference type="GO" id="GO:0052906">
    <property type="term" value="F:tRNA (guanine(37)-N1)-methyltransferase activity"/>
    <property type="evidence" value="ECO:0007669"/>
    <property type="project" value="UniProtKB-UniRule"/>
</dbReference>
<dbReference type="InterPro" id="IPR002649">
    <property type="entry name" value="tRNA_m1G_MeTrfase_TrmD"/>
</dbReference>